<dbReference type="InterPro" id="IPR018846">
    <property type="entry name" value="Beta-prop_RSE1/DDB1/CPSF1_1st"/>
</dbReference>
<feature type="region of interest" description="Disordered" evidence="5">
    <location>
        <begin position="141"/>
        <end position="162"/>
    </location>
</feature>
<feature type="region of interest" description="Disordered" evidence="5">
    <location>
        <begin position="287"/>
        <end position="364"/>
    </location>
</feature>
<dbReference type="Gene3D" id="1.10.20.10">
    <property type="entry name" value="Histone, subunit A"/>
    <property type="match status" value="1"/>
</dbReference>
<sequence>MNNPQAAVVKPKAHPPIPPRQPDGTTLLPLARIKKIIKVDDEITQCSAPATFLISVATEMFIQHLAAAGHAQSRLDGAKTLRYKDLANAVARRDDLEFLCDIIPRTTTYRQVKERKSGKTSVAMQNDDHNALEAAVALFRSTQQQPTSTPVTAAPTPRVEPAPVTMQQPTLQIFPLPNVAGPTLQTLQPPLATLPPIQSHTPILPPPMQPSYPHTYATYSYPPHVPAHPHPYYQQPAPPIATPEQQAHYEAYYAAQAQAAQVAHAQQIQQYEAQQAQLAQMQGGQAHGVPMSSLLSGPGPQASPAATAGPGPVGGDAAARVVETPAPGGEGGQAQAAVEHMEGVEGQTQTPAADGVHRTLPDVTTRRPPYLDDFGDLTSWKRIVSSPYYNFRSSHLLDQRWRLPATLSYFTSPTEQNLILSKANRIEIHTLSLETGTLHFDHEFTVYGRVTVIQAFRPEDARSDHILVGTDMYDYFTLSWDAEKKTIVNERSIGNLHDHVLRQPECGSISLVDPLQRCMVMHLYQGLLSIVPMAQPSRDKRKKAKLEVGQLEEPYGIRLPELNVVALSMVHSEKKNPVVAVLYRDNEQQRRMKTYEIALKGEKELTETELKAGDLDQGAKLLIGLPAPVGGLIIVGEQTITYFHEELQSPLKRPIDPTIFSAYAQIDADGSRYLLGDDYGNLYVLLLIIQDSVVRDIQVSKIGETSIPSTLSYLDAAHVFVGSHYGDSQLIQILGERDAETGMNIRILQSMTNLAPISDFALICQSDQVGEGQIVTCSGAYRDGSLRVVKHGVGLDELAVVGDMPGIRHVWALKPDLGSDVDSTLVVSFVNETRVLRLDPNSEEGDIEELEEFNGFALNEPTLATANITGGQLVQVTPSQVLVVDAEGGMVRATWSALETKIITASISRDRAVVALGGGVVVLLNLTDGAVEVARSTFPHEIACVDISPEGGPFCSVGLWTQPSVHLLSLPELKVVASEELGGQVIPRNTLVTQLADVPNPVLMVSMGEGTLYTYSVDATSGSLSDRKATNLGTHELRLTRMGYTNSVFATSDRPTIIYGSRGRIAYSAVNLREAVDMTPFNSPAFPSSLVIASEDGLKIGTIDSIQKLHIRTVPLGELPRRIVHHPRAKVFGVLTMKLIVDETTGDEDQRSYLRIVDDATFDITDAFEMDEWEMVSSIACLPLAENGGDLIVVGTGCSLPEDDEAKKGRLLVFEVTGEKKLSLVSEMETKGNVYCIDMVEGHLVFGSNSVVYIHSYNPTAQGADQFKQIASKRSATIVLTLSVKGSIVVVGDLMKSVFALRFNTADNSLEEIARDYAALWMTAVDAINDDTYVGGEAEGNLVIYKRDTTAPTELEQTRLQIVSEFRVGEMVNKIRQGQLVSSLSPAETEGAAVTPKSLFVTVDGSIGIFGVVNPDKFDMLDKLQNNLTQVIRGVGGLEHAPWRALRNERKYADAPLRCIDGDLIEQFLELSPEDQQAVVEGNTEADRLPVSLEEVGRIVEDLARFH</sequence>
<evidence type="ECO:0000259" key="8">
    <source>
        <dbReference type="Pfam" id="PF10433"/>
    </source>
</evidence>
<evidence type="ECO:0000256" key="4">
    <source>
        <dbReference type="ARBA" id="ARBA00023242"/>
    </source>
</evidence>
<dbReference type="SUPFAM" id="SSF50998">
    <property type="entry name" value="Quinoprotein alcohol dehydrogenase-like"/>
    <property type="match status" value="1"/>
</dbReference>
<name>A0A0E9NIA9_SAICN</name>
<evidence type="ECO:0000256" key="5">
    <source>
        <dbReference type="SAM" id="MobiDB-lite"/>
    </source>
</evidence>
<reference evidence="10 11" key="3">
    <citation type="journal article" date="2015" name="Genome Announc.">
        <title>Draft Genome Sequence of the Archiascomycetous Yeast Saitoella complicata.</title>
        <authorList>
            <person name="Yamauchi K."/>
            <person name="Kondo S."/>
            <person name="Hamamoto M."/>
            <person name="Takahashi Y."/>
            <person name="Ogura Y."/>
            <person name="Hayashi T."/>
            <person name="Nishida H."/>
        </authorList>
    </citation>
    <scope>NUCLEOTIDE SEQUENCE [LARGE SCALE GENOMIC DNA]</scope>
    <source>
        <strain evidence="10 11">NRRL Y-17804</strain>
    </source>
</reference>
<dbReference type="InterPro" id="IPR003958">
    <property type="entry name" value="CBFA_NFYB_domain"/>
</dbReference>
<evidence type="ECO:0000259" key="6">
    <source>
        <dbReference type="Pfam" id="PF00808"/>
    </source>
</evidence>
<dbReference type="InterPro" id="IPR004871">
    <property type="entry name" value="RSE1/DDB1/CPSF1_C"/>
</dbReference>
<dbReference type="InterPro" id="IPR015943">
    <property type="entry name" value="WD40/YVTN_repeat-like_dom_sf"/>
</dbReference>
<dbReference type="OMA" id="HQDFLMR"/>
<dbReference type="Gene3D" id="2.130.10.10">
    <property type="entry name" value="YVTN repeat-like/Quinoprotein amine dehydrogenase"/>
    <property type="match status" value="3"/>
</dbReference>
<keyword evidence="4" id="KW-0539">Nucleus</keyword>
<dbReference type="PANTHER" id="PTHR10644">
    <property type="entry name" value="DNA REPAIR/RNA PROCESSING CPSF FAMILY"/>
    <property type="match status" value="1"/>
</dbReference>
<dbReference type="EMBL" id="BACD03000023">
    <property type="protein sequence ID" value="GAO49548.1"/>
    <property type="molecule type" value="Genomic_DNA"/>
</dbReference>
<dbReference type="GO" id="GO:0003676">
    <property type="term" value="F:nucleic acid binding"/>
    <property type="evidence" value="ECO:0007669"/>
    <property type="project" value="InterPro"/>
</dbReference>
<dbReference type="GO" id="GO:0046982">
    <property type="term" value="F:protein heterodimerization activity"/>
    <property type="evidence" value="ECO:0007669"/>
    <property type="project" value="InterPro"/>
</dbReference>
<keyword evidence="11" id="KW-1185">Reference proteome</keyword>
<feature type="compositionally biased region" description="Low complexity" evidence="5">
    <location>
        <begin position="142"/>
        <end position="162"/>
    </location>
</feature>
<evidence type="ECO:0000256" key="3">
    <source>
        <dbReference type="ARBA" id="ARBA00014577"/>
    </source>
</evidence>
<dbReference type="Pfam" id="PF23726">
    <property type="entry name" value="Beta-prop_RSE1_2nd"/>
    <property type="match status" value="1"/>
</dbReference>
<gene>
    <name evidence="10" type="ORF">G7K_3697-t1</name>
</gene>
<feature type="domain" description="RSE1/DDB1/CPSF1 second beta-propeller" evidence="9">
    <location>
        <begin position="797"/>
        <end position="1103"/>
    </location>
</feature>
<evidence type="ECO:0000313" key="10">
    <source>
        <dbReference type="EMBL" id="GAO49548.1"/>
    </source>
</evidence>
<feature type="domain" description="RSE1/DDB1/CPSF1 C-terminal" evidence="7">
    <location>
        <begin position="1151"/>
        <end position="1469"/>
    </location>
</feature>
<dbReference type="InterPro" id="IPR050358">
    <property type="entry name" value="RSE1/DDB1/CFT1"/>
</dbReference>
<feature type="compositionally biased region" description="Low complexity" evidence="5">
    <location>
        <begin position="297"/>
        <end position="319"/>
    </location>
</feature>
<dbReference type="Proteomes" id="UP000033140">
    <property type="component" value="Unassembled WGS sequence"/>
</dbReference>
<feature type="domain" description="Transcription factor CBF/NF-Y/archaeal histone" evidence="6">
    <location>
        <begin position="27"/>
        <end position="90"/>
    </location>
</feature>
<dbReference type="Pfam" id="PF00808">
    <property type="entry name" value="CBFD_NFYB_HMF"/>
    <property type="match status" value="1"/>
</dbReference>
<evidence type="ECO:0000256" key="1">
    <source>
        <dbReference type="ARBA" id="ARBA00004123"/>
    </source>
</evidence>
<comment type="subcellular location">
    <subcellularLocation>
        <location evidence="1">Nucleus</location>
    </subcellularLocation>
</comment>
<evidence type="ECO:0000256" key="2">
    <source>
        <dbReference type="ARBA" id="ARBA00007453"/>
    </source>
</evidence>
<comment type="similarity">
    <text evidence="2">Belongs to the DDB1 family.</text>
</comment>
<feature type="domain" description="RSE1/DDB1/CPSF1 first beta-propeller" evidence="8">
    <location>
        <begin position="409"/>
        <end position="751"/>
    </location>
</feature>
<dbReference type="Gene3D" id="1.10.150.910">
    <property type="match status" value="1"/>
</dbReference>
<dbReference type="SUPFAM" id="SSF47113">
    <property type="entry name" value="Histone-fold"/>
    <property type="match status" value="1"/>
</dbReference>
<evidence type="ECO:0000313" key="11">
    <source>
        <dbReference type="Proteomes" id="UP000033140"/>
    </source>
</evidence>
<dbReference type="InterPro" id="IPR058543">
    <property type="entry name" value="Beta-prop_RSE1/DDB1/CPSF1_2nd"/>
</dbReference>
<dbReference type="CDD" id="cd23645">
    <property type="entry name" value="HFD_Dpb3-like"/>
    <property type="match status" value="1"/>
</dbReference>
<dbReference type="GO" id="GO:0005634">
    <property type="term" value="C:nucleus"/>
    <property type="evidence" value="ECO:0007669"/>
    <property type="project" value="UniProtKB-SubCell"/>
</dbReference>
<dbReference type="InterPro" id="IPR011047">
    <property type="entry name" value="Quinoprotein_ADH-like_sf"/>
</dbReference>
<evidence type="ECO:0000259" key="9">
    <source>
        <dbReference type="Pfam" id="PF23726"/>
    </source>
</evidence>
<comment type="caution">
    <text evidence="10">The sequence shown here is derived from an EMBL/GenBank/DDBJ whole genome shotgun (WGS) entry which is preliminary data.</text>
</comment>
<reference evidence="10 11" key="1">
    <citation type="journal article" date="2011" name="J. Gen. Appl. Microbiol.">
        <title>Draft genome sequencing of the enigmatic yeast Saitoella complicata.</title>
        <authorList>
            <person name="Nishida H."/>
            <person name="Hamamoto M."/>
            <person name="Sugiyama J."/>
        </authorList>
    </citation>
    <scope>NUCLEOTIDE SEQUENCE [LARGE SCALE GENOMIC DNA]</scope>
    <source>
        <strain evidence="10 11">NRRL Y-17804</strain>
    </source>
</reference>
<proteinExistence type="inferred from homology"/>
<accession>A0A0E9NIA9</accession>
<reference evidence="10 11" key="2">
    <citation type="journal article" date="2014" name="J. Gen. Appl. Microbiol.">
        <title>The early diverging ascomycetous budding yeast Saitoella complicata has three histone deacetylases belonging to the Clr6, Hos2, and Rpd3 lineages.</title>
        <authorList>
            <person name="Nishida H."/>
            <person name="Matsumoto T."/>
            <person name="Kondo S."/>
            <person name="Hamamoto M."/>
            <person name="Yoshikawa H."/>
        </authorList>
    </citation>
    <scope>NUCLEOTIDE SEQUENCE [LARGE SCALE GENOMIC DNA]</scope>
    <source>
        <strain evidence="10 11">NRRL Y-17804</strain>
    </source>
</reference>
<evidence type="ECO:0000259" key="7">
    <source>
        <dbReference type="Pfam" id="PF03178"/>
    </source>
</evidence>
<protein>
    <recommendedName>
        <fullName evidence="3">DNA damage-binding protein 1</fullName>
    </recommendedName>
</protein>
<dbReference type="Pfam" id="PF03178">
    <property type="entry name" value="CPSF_A"/>
    <property type="match status" value="1"/>
</dbReference>
<feature type="region of interest" description="Disordered" evidence="5">
    <location>
        <begin position="1"/>
        <end position="24"/>
    </location>
</feature>
<dbReference type="STRING" id="698492.A0A0E9NIA9"/>
<dbReference type="InterPro" id="IPR009072">
    <property type="entry name" value="Histone-fold"/>
</dbReference>
<organism evidence="10 11">
    <name type="scientific">Saitoella complicata (strain BCRC 22490 / CBS 7301 / JCM 7358 / NBRC 10748 / NRRL Y-17804)</name>
    <dbReference type="NCBI Taxonomy" id="698492"/>
    <lineage>
        <taxon>Eukaryota</taxon>
        <taxon>Fungi</taxon>
        <taxon>Dikarya</taxon>
        <taxon>Ascomycota</taxon>
        <taxon>Taphrinomycotina</taxon>
        <taxon>Taphrinomycotina incertae sedis</taxon>
        <taxon>Saitoella</taxon>
    </lineage>
</organism>
<dbReference type="Pfam" id="PF10433">
    <property type="entry name" value="Beta-prop_RSE1_1st"/>
    <property type="match status" value="1"/>
</dbReference>